<dbReference type="NCBIfam" id="NF003766">
    <property type="entry name" value="PRK05362.1"/>
    <property type="match status" value="1"/>
</dbReference>
<comment type="function">
    <text evidence="6">Isomerase that catalyzes the conversion of deoxy-ribose 1-phosphate (dRib-1-P) and ribose 1-phosphate (Rib-1-P) to deoxy-ribose 5-phosphate (dRib-5-P) and ribose 5-phosphate (Rib-5-P), respectively.</text>
</comment>
<dbReference type="EC" id="5.4.2.7" evidence="6 7"/>
<comment type="caution">
    <text evidence="9">The sequence shown here is derived from an EMBL/GenBank/DDBJ whole genome shotgun (WGS) entry which is preliminary data.</text>
</comment>
<dbReference type="GO" id="GO:0043094">
    <property type="term" value="P:metabolic compound salvage"/>
    <property type="evidence" value="ECO:0007669"/>
    <property type="project" value="UniProtKB-UniRule"/>
</dbReference>
<dbReference type="Pfam" id="PF01676">
    <property type="entry name" value="Metalloenzyme"/>
    <property type="match status" value="1"/>
</dbReference>
<dbReference type="SUPFAM" id="SSF143856">
    <property type="entry name" value="DeoB insert domain-like"/>
    <property type="match status" value="1"/>
</dbReference>
<evidence type="ECO:0000256" key="5">
    <source>
        <dbReference type="ARBA" id="ARBA00023235"/>
    </source>
</evidence>
<dbReference type="FunFam" id="3.30.70.1250:FF:000001">
    <property type="entry name" value="Phosphopentomutase"/>
    <property type="match status" value="1"/>
</dbReference>
<dbReference type="HAMAP" id="MF_00740">
    <property type="entry name" value="Phosphopentomut"/>
    <property type="match status" value="1"/>
</dbReference>
<dbReference type="PANTHER" id="PTHR21110:SF0">
    <property type="entry name" value="PHOSPHOPENTOMUTASE"/>
    <property type="match status" value="1"/>
</dbReference>
<dbReference type="InterPro" id="IPR006124">
    <property type="entry name" value="Metalloenzyme"/>
</dbReference>
<dbReference type="NCBIfam" id="TIGR01696">
    <property type="entry name" value="deoB"/>
    <property type="match status" value="1"/>
</dbReference>
<dbReference type="AlphaFoldDB" id="A0AAE3JD22"/>
<evidence type="ECO:0000256" key="2">
    <source>
        <dbReference type="ARBA" id="ARBA00022490"/>
    </source>
</evidence>
<comment type="similarity">
    <text evidence="1 6">Belongs to the phosphopentomutase family.</text>
</comment>
<comment type="subcellular location">
    <subcellularLocation>
        <location evidence="6">Cytoplasm</location>
    </subcellularLocation>
</comment>
<feature type="binding site" evidence="6">
    <location>
        <position position="282"/>
    </location>
    <ligand>
        <name>Mn(2+)</name>
        <dbReference type="ChEBI" id="CHEBI:29035"/>
        <label>2</label>
    </ligand>
</feature>
<feature type="binding site" evidence="6">
    <location>
        <position position="287"/>
    </location>
    <ligand>
        <name>Mn(2+)</name>
        <dbReference type="ChEBI" id="CHEBI:29035"/>
        <label>2</label>
    </ligand>
</feature>
<keyword evidence="5 6" id="KW-0413">Isomerase</keyword>
<dbReference type="PIRSF" id="PIRSF001491">
    <property type="entry name" value="Ppentomutase"/>
    <property type="match status" value="1"/>
</dbReference>
<name>A0AAE3JD22_9FIRM</name>
<feature type="binding site" evidence="6">
    <location>
        <position position="324"/>
    </location>
    <ligand>
        <name>Mn(2+)</name>
        <dbReference type="ChEBI" id="CHEBI:29035"/>
        <label>1</label>
    </ligand>
</feature>
<dbReference type="InterPro" id="IPR017850">
    <property type="entry name" value="Alkaline_phosphatase_core_sf"/>
</dbReference>
<dbReference type="Gene3D" id="3.40.720.10">
    <property type="entry name" value="Alkaline Phosphatase, subunit A"/>
    <property type="match status" value="1"/>
</dbReference>
<dbReference type="InterPro" id="IPR010045">
    <property type="entry name" value="DeoB"/>
</dbReference>
<dbReference type="Gene3D" id="3.30.70.1250">
    <property type="entry name" value="Phosphopentomutase"/>
    <property type="match status" value="1"/>
</dbReference>
<feature type="binding site" evidence="6">
    <location>
        <position position="335"/>
    </location>
    <ligand>
        <name>Mn(2+)</name>
        <dbReference type="ChEBI" id="CHEBI:29035"/>
        <label>2</label>
    </ligand>
</feature>
<keyword evidence="2 6" id="KW-0963">Cytoplasm</keyword>
<dbReference type="RefSeq" id="WP_308452270.1">
    <property type="nucleotide sequence ID" value="NZ_JAJEQR010000001.1"/>
</dbReference>
<feature type="domain" description="Metalloenzyme" evidence="8">
    <location>
        <begin position="3"/>
        <end position="373"/>
    </location>
</feature>
<comment type="catalytic activity">
    <reaction evidence="6">
        <text>2-deoxy-alpha-D-ribose 1-phosphate = 2-deoxy-D-ribose 5-phosphate</text>
        <dbReference type="Rhea" id="RHEA:27658"/>
        <dbReference type="ChEBI" id="CHEBI:57259"/>
        <dbReference type="ChEBI" id="CHEBI:62877"/>
        <dbReference type="EC" id="5.4.2.7"/>
    </reaction>
</comment>
<comment type="catalytic activity">
    <reaction evidence="6">
        <text>alpha-D-ribose 1-phosphate = D-ribose 5-phosphate</text>
        <dbReference type="Rhea" id="RHEA:18793"/>
        <dbReference type="ChEBI" id="CHEBI:57720"/>
        <dbReference type="ChEBI" id="CHEBI:78346"/>
        <dbReference type="EC" id="5.4.2.7"/>
    </reaction>
</comment>
<keyword evidence="4 6" id="KW-0464">Manganese</keyword>
<dbReference type="GO" id="GO:0008973">
    <property type="term" value="F:phosphopentomutase activity"/>
    <property type="evidence" value="ECO:0007669"/>
    <property type="project" value="UniProtKB-UniRule"/>
</dbReference>
<dbReference type="GO" id="GO:0005829">
    <property type="term" value="C:cytosol"/>
    <property type="evidence" value="ECO:0007669"/>
    <property type="project" value="TreeGrafter"/>
</dbReference>
<dbReference type="GO" id="GO:0030145">
    <property type="term" value="F:manganese ion binding"/>
    <property type="evidence" value="ECO:0007669"/>
    <property type="project" value="UniProtKB-UniRule"/>
</dbReference>
<proteinExistence type="inferred from homology"/>
<protein>
    <recommendedName>
        <fullName evidence="6 7">Phosphopentomutase</fullName>
        <ecNumber evidence="6 7">5.4.2.7</ecNumber>
    </recommendedName>
    <alternativeName>
        <fullName evidence="6">Phosphodeoxyribomutase</fullName>
    </alternativeName>
</protein>
<keyword evidence="10" id="KW-1185">Reference proteome</keyword>
<dbReference type="Proteomes" id="UP001198182">
    <property type="component" value="Unassembled WGS sequence"/>
</dbReference>
<dbReference type="GO" id="GO:0000287">
    <property type="term" value="F:magnesium ion binding"/>
    <property type="evidence" value="ECO:0007669"/>
    <property type="project" value="UniProtKB-UniRule"/>
</dbReference>
<evidence type="ECO:0000313" key="10">
    <source>
        <dbReference type="Proteomes" id="UP001198182"/>
    </source>
</evidence>
<accession>A0AAE3JD22</accession>
<evidence type="ECO:0000313" key="9">
    <source>
        <dbReference type="EMBL" id="MCC2229434.1"/>
    </source>
</evidence>
<feature type="binding site" evidence="6">
    <location>
        <position position="11"/>
    </location>
    <ligand>
        <name>Mn(2+)</name>
        <dbReference type="ChEBI" id="CHEBI:29035"/>
        <label>1</label>
    </ligand>
</feature>
<dbReference type="GO" id="GO:0006018">
    <property type="term" value="P:2-deoxyribose 1-phosphate catabolic process"/>
    <property type="evidence" value="ECO:0007669"/>
    <property type="project" value="UniProtKB-UniRule"/>
</dbReference>
<evidence type="ECO:0000256" key="7">
    <source>
        <dbReference type="NCBIfam" id="TIGR01696"/>
    </source>
</evidence>
<evidence type="ECO:0000256" key="3">
    <source>
        <dbReference type="ARBA" id="ARBA00022723"/>
    </source>
</evidence>
<dbReference type="EMBL" id="JAJEQR010000001">
    <property type="protein sequence ID" value="MCC2229434.1"/>
    <property type="molecule type" value="Genomic_DNA"/>
</dbReference>
<organism evidence="9 10">
    <name type="scientific">Hominifimenecus microfluidus</name>
    <dbReference type="NCBI Taxonomy" id="2885348"/>
    <lineage>
        <taxon>Bacteria</taxon>
        <taxon>Bacillati</taxon>
        <taxon>Bacillota</taxon>
        <taxon>Clostridia</taxon>
        <taxon>Lachnospirales</taxon>
        <taxon>Lachnospiraceae</taxon>
        <taxon>Hominifimenecus</taxon>
    </lineage>
</organism>
<evidence type="ECO:0000256" key="1">
    <source>
        <dbReference type="ARBA" id="ARBA00010373"/>
    </source>
</evidence>
<keyword evidence="3 6" id="KW-0479">Metal-binding</keyword>
<feature type="binding site" evidence="6">
    <location>
        <position position="323"/>
    </location>
    <ligand>
        <name>Mn(2+)</name>
        <dbReference type="ChEBI" id="CHEBI:29035"/>
        <label>1</label>
    </ligand>
</feature>
<sequence>MSKRVFLIVLDSFGIGEMPDAADFGDAGSNTLRAASKGTGFSMPNMGGLGLFHIVGADPGPTRADFTGCVARLAERSRGKDTTTGHWEIAGLISEQAMPTFPEGFPKELLDRLSAETGRGILCNRPYSGTDVIRDFGEEHERTGALIVYTSADSVLQIAAHEDIVPVEQLYEYCRIARKICQGPWGVGRIIARPFIGTPGNYTRTTRRHDFSLNPPKPTMLDIISGAGKDVLAVGKIYDIFAGSGITDHVYTSGNAEGIDRTLEYMDRDFDGICFTNLVDFDMLYGHRNDVDGYAAALTYFDGRLPEILAKLRPDDILMITADHGCDPSTPSTDHSREYIPLVMAGACLKQGINLGTRIGFSDIGKTILDYLDIPGSIAGESFLKDIRRSGEEPDAE</sequence>
<dbReference type="PANTHER" id="PTHR21110">
    <property type="entry name" value="PHOSPHOPENTOMUTASE"/>
    <property type="match status" value="1"/>
</dbReference>
<comment type="pathway">
    <text evidence="6">Carbohydrate degradation; 2-deoxy-D-ribose 1-phosphate degradation; D-glyceraldehyde 3-phosphate and acetaldehyde from 2-deoxy-alpha-D-ribose 1-phosphate: step 1/2.</text>
</comment>
<reference evidence="9" key="1">
    <citation type="submission" date="2021-10" db="EMBL/GenBank/DDBJ databases">
        <title>Anaerobic single-cell dispensing facilitates the cultivation of human gut bacteria.</title>
        <authorList>
            <person name="Afrizal A."/>
        </authorList>
    </citation>
    <scope>NUCLEOTIDE SEQUENCE</scope>
    <source>
        <strain evidence="9">CLA-AA-H215</strain>
    </source>
</reference>
<comment type="cofactor">
    <cofactor evidence="6">
        <name>Mn(2+)</name>
        <dbReference type="ChEBI" id="CHEBI:29035"/>
    </cofactor>
    <text evidence="6">Binds 2 manganese ions.</text>
</comment>
<gene>
    <name evidence="6" type="primary">deoB</name>
    <name evidence="9" type="ORF">LKD81_00270</name>
</gene>
<evidence type="ECO:0000256" key="4">
    <source>
        <dbReference type="ARBA" id="ARBA00023211"/>
    </source>
</evidence>
<dbReference type="CDD" id="cd16009">
    <property type="entry name" value="PPM"/>
    <property type="match status" value="1"/>
</dbReference>
<evidence type="ECO:0000256" key="6">
    <source>
        <dbReference type="HAMAP-Rule" id="MF_00740"/>
    </source>
</evidence>
<evidence type="ECO:0000259" key="8">
    <source>
        <dbReference type="Pfam" id="PF01676"/>
    </source>
</evidence>
<dbReference type="InterPro" id="IPR024052">
    <property type="entry name" value="Phosphopentomutase_DeoB_cap_sf"/>
</dbReference>
<dbReference type="SUPFAM" id="SSF53649">
    <property type="entry name" value="Alkaline phosphatase-like"/>
    <property type="match status" value="1"/>
</dbReference>
<dbReference type="GO" id="GO:0009117">
    <property type="term" value="P:nucleotide metabolic process"/>
    <property type="evidence" value="ECO:0007669"/>
    <property type="project" value="UniProtKB-UniRule"/>
</dbReference>